<name>A0A0H4TG04_9BACT</name>
<protein>
    <recommendedName>
        <fullName evidence="2">PEGA domain-containing protein</fullName>
    </recommendedName>
</protein>
<dbReference type="AlphaFoldDB" id="A0A0H4TG04"/>
<proteinExistence type="predicted"/>
<sequence length="439" mass="49341">MTLKTRRLLFYSSLLFFLIAAALVIFYAMGFRIDFENKLIQETGGIYVKSNPVDVEIRLDGEQIKNEAGILDTGTLIDDLRPGEYQLVINLADYSEWKKNIDVKHSAVSIFDSVVLVAQNREKIRDEVDGFYFANDLFVTESSGVIEFDGESITGNEIAHFTENGIVITKDSDTGDYYLSNIFDLNPSVNLTAMFNSLKEAQLALQGAVSIVKIQPYPYDDRRFVVLTERAIYTLDTEGLLVSQIDSSASDFIVSQNEVYWINDAGMFAYNLLLDTKTVVYDGETGNILQWNADSSAKKITILENNGELLSIDNKEATTTTMSTDATYFDASPGGRFLVFVESTGLTSVYDFEWEEGDRGKQEISLVTLDTPVKKVIWYIGNTHLFIKTSDNILRFVEIDSFLPTNEVSISEDVGDFAYDSDGESLYYANDSGLWRLEF</sequence>
<dbReference type="EMBL" id="KT007082">
    <property type="protein sequence ID" value="AKQ05602.1"/>
    <property type="molecule type" value="Genomic_DNA"/>
</dbReference>
<evidence type="ECO:0008006" key="2">
    <source>
        <dbReference type="Google" id="ProtNLM"/>
    </source>
</evidence>
<reference evidence="1" key="1">
    <citation type="journal article" date="2015" name="ISME J.">
        <title>Aquifer environment selects for microbial species cohorts in sediment and groundwater.</title>
        <authorList>
            <person name="Hug L.A."/>
            <person name="Thomas B.C."/>
            <person name="Brown C.T."/>
            <person name="Frischkorn K.R."/>
            <person name="Williams K.H."/>
            <person name="Tringe S.G."/>
            <person name="Banfield J.F."/>
        </authorList>
    </citation>
    <scope>NUCLEOTIDE SEQUENCE</scope>
</reference>
<evidence type="ECO:0000313" key="1">
    <source>
        <dbReference type="EMBL" id="AKQ05602.1"/>
    </source>
</evidence>
<accession>A0A0H4TG04</accession>
<dbReference type="SUPFAM" id="SSF82171">
    <property type="entry name" value="DPP6 N-terminal domain-like"/>
    <property type="match status" value="1"/>
</dbReference>
<organism evidence="1">
    <name type="scientific">uncultured Parcubacteria bacterium Rifle_16ft_4_minimus_23790</name>
    <dbReference type="NCBI Taxonomy" id="1665136"/>
    <lineage>
        <taxon>Bacteria</taxon>
        <taxon>Candidatus Parcubacteria</taxon>
        <taxon>environmental samples</taxon>
    </lineage>
</organism>